<keyword evidence="3 8" id="KW-0418">Kinase</keyword>
<feature type="region of interest" description="Disordered" evidence="6">
    <location>
        <begin position="244"/>
        <end position="273"/>
    </location>
</feature>
<dbReference type="SUPFAM" id="SSF56112">
    <property type="entry name" value="Protein kinase-like (PK-like)"/>
    <property type="match status" value="1"/>
</dbReference>
<dbReference type="CDD" id="cd14014">
    <property type="entry name" value="STKc_PknB_like"/>
    <property type="match status" value="1"/>
</dbReference>
<organism evidence="8 9">
    <name type="scientific">Plesiocystis pacifica SIR-1</name>
    <dbReference type="NCBI Taxonomy" id="391625"/>
    <lineage>
        <taxon>Bacteria</taxon>
        <taxon>Pseudomonadati</taxon>
        <taxon>Myxococcota</taxon>
        <taxon>Polyangia</taxon>
        <taxon>Nannocystales</taxon>
        <taxon>Nannocystaceae</taxon>
        <taxon>Plesiocystis</taxon>
    </lineage>
</organism>
<evidence type="ECO:0000313" key="9">
    <source>
        <dbReference type="Proteomes" id="UP000005801"/>
    </source>
</evidence>
<proteinExistence type="predicted"/>
<accession>A6FX06</accession>
<evidence type="ECO:0000256" key="5">
    <source>
        <dbReference type="PROSITE-ProRule" id="PRU10141"/>
    </source>
</evidence>
<keyword evidence="4 5" id="KW-0067">ATP-binding</keyword>
<dbReference type="OrthoDB" id="9801841at2"/>
<dbReference type="PROSITE" id="PS00107">
    <property type="entry name" value="PROTEIN_KINASE_ATP"/>
    <property type="match status" value="1"/>
</dbReference>
<reference evidence="8 9" key="1">
    <citation type="submission" date="2007-06" db="EMBL/GenBank/DDBJ databases">
        <authorList>
            <person name="Shimkets L."/>
            <person name="Ferriera S."/>
            <person name="Johnson J."/>
            <person name="Kravitz S."/>
            <person name="Beeson K."/>
            <person name="Sutton G."/>
            <person name="Rogers Y.-H."/>
            <person name="Friedman R."/>
            <person name="Frazier M."/>
            <person name="Venter J.C."/>
        </authorList>
    </citation>
    <scope>NUCLEOTIDE SEQUENCE [LARGE SCALE GENOMIC DNA]</scope>
    <source>
        <strain evidence="8 9">SIR-1</strain>
    </source>
</reference>
<dbReference type="Gene3D" id="1.25.40.10">
    <property type="entry name" value="Tetratricopeptide repeat domain"/>
    <property type="match status" value="1"/>
</dbReference>
<evidence type="ECO:0000313" key="8">
    <source>
        <dbReference type="EMBL" id="EDM81830.1"/>
    </source>
</evidence>
<evidence type="ECO:0000256" key="1">
    <source>
        <dbReference type="ARBA" id="ARBA00022679"/>
    </source>
</evidence>
<name>A6FX06_9BACT</name>
<evidence type="ECO:0000256" key="4">
    <source>
        <dbReference type="ARBA" id="ARBA00022840"/>
    </source>
</evidence>
<dbReference type="Proteomes" id="UP000005801">
    <property type="component" value="Unassembled WGS sequence"/>
</dbReference>
<dbReference type="Pfam" id="PF13424">
    <property type="entry name" value="TPR_12"/>
    <property type="match status" value="1"/>
</dbReference>
<evidence type="ECO:0000256" key="6">
    <source>
        <dbReference type="SAM" id="MobiDB-lite"/>
    </source>
</evidence>
<feature type="domain" description="Protein kinase" evidence="7">
    <location>
        <begin position="63"/>
        <end position="385"/>
    </location>
</feature>
<dbReference type="RefSeq" id="WP_006969005.1">
    <property type="nucleotide sequence ID" value="NZ_ABCS01000001.1"/>
</dbReference>
<dbReference type="InterPro" id="IPR017441">
    <property type="entry name" value="Protein_kinase_ATP_BS"/>
</dbReference>
<dbReference type="STRING" id="391625.PPSIR1_05168"/>
<protein>
    <submittedName>
        <fullName evidence="8">Serine/threonine kinase family protein</fullName>
    </submittedName>
</protein>
<dbReference type="PANTHER" id="PTHR43289:SF34">
    <property type="entry name" value="SERINE_THREONINE-PROTEIN KINASE YBDM-RELATED"/>
    <property type="match status" value="1"/>
</dbReference>
<evidence type="ECO:0000259" key="7">
    <source>
        <dbReference type="PROSITE" id="PS50011"/>
    </source>
</evidence>
<dbReference type="SUPFAM" id="SSF48452">
    <property type="entry name" value="TPR-like"/>
    <property type="match status" value="3"/>
</dbReference>
<feature type="region of interest" description="Disordered" evidence="6">
    <location>
        <begin position="1"/>
        <end position="32"/>
    </location>
</feature>
<evidence type="ECO:0000256" key="3">
    <source>
        <dbReference type="ARBA" id="ARBA00022777"/>
    </source>
</evidence>
<dbReference type="InterPro" id="IPR008271">
    <property type="entry name" value="Ser/Thr_kinase_AS"/>
</dbReference>
<dbReference type="SMART" id="SM00028">
    <property type="entry name" value="TPR"/>
    <property type="match status" value="5"/>
</dbReference>
<feature type="compositionally biased region" description="Basic and acidic residues" evidence="6">
    <location>
        <begin position="1"/>
        <end position="10"/>
    </location>
</feature>
<dbReference type="Gene3D" id="3.30.200.20">
    <property type="entry name" value="Phosphorylase Kinase, domain 1"/>
    <property type="match status" value="1"/>
</dbReference>
<feature type="binding site" evidence="5">
    <location>
        <position position="92"/>
    </location>
    <ligand>
        <name>ATP</name>
        <dbReference type="ChEBI" id="CHEBI:30616"/>
    </ligand>
</feature>
<dbReference type="GO" id="GO:0004674">
    <property type="term" value="F:protein serine/threonine kinase activity"/>
    <property type="evidence" value="ECO:0007669"/>
    <property type="project" value="TreeGrafter"/>
</dbReference>
<dbReference type="InterPro" id="IPR011990">
    <property type="entry name" value="TPR-like_helical_dom_sf"/>
</dbReference>
<evidence type="ECO:0000256" key="2">
    <source>
        <dbReference type="ARBA" id="ARBA00022741"/>
    </source>
</evidence>
<dbReference type="PROSITE" id="PS00108">
    <property type="entry name" value="PROTEIN_KINASE_ST"/>
    <property type="match status" value="1"/>
</dbReference>
<dbReference type="AlphaFoldDB" id="A6FX06"/>
<dbReference type="PROSITE" id="PS50011">
    <property type="entry name" value="PROTEIN_KINASE_DOM"/>
    <property type="match status" value="1"/>
</dbReference>
<keyword evidence="9" id="KW-1185">Reference proteome</keyword>
<feature type="compositionally biased region" description="Low complexity" evidence="6">
    <location>
        <begin position="253"/>
        <end position="273"/>
    </location>
</feature>
<keyword evidence="2 5" id="KW-0547">Nucleotide-binding</keyword>
<gene>
    <name evidence="8" type="ORF">PPSIR1_05168</name>
</gene>
<dbReference type="EMBL" id="ABCS01000001">
    <property type="protein sequence ID" value="EDM81830.1"/>
    <property type="molecule type" value="Genomic_DNA"/>
</dbReference>
<dbReference type="InterPro" id="IPR000719">
    <property type="entry name" value="Prot_kinase_dom"/>
</dbReference>
<keyword evidence="1" id="KW-0808">Transferase</keyword>
<sequence length="989" mass="106974">MADDFAHEPTRPAPAADTGPSHVAEGDTGDPADAIERDMAQVLAAVETALFGGLSEEFTIGRFRVERQLGRGGMGVVYAAYDPHLDRTIAIKLIRSDPSGEGEQAKARLLREAQAMARLNHPNVIHVYDIGELDGDVYVAMELVVGKSLTDWLRAELRPLEQTLQVLSDAGRGLAAAHAAGIVHRDFKPDNVLVGDDGRVRVLDFGLAAPVSTSEFDGGHEDDEGLDDSLLGEGVVQAVVRNPTRPATGAHPSLGLADGSSASAPRPRTPSGSFEALALTRTGALMGTPTFMAPEQFRGERSDARTDQFAFGVTLYRAVYRKRPFRGDTLAALSESVCAGRLVTPPADRPVPEGLARLIERCLATAAEDRYADMDTALEVLERYLPSAERERRGRRRLIAAVATVAVVGLSAVGVARTVWPSQPSGIPAAGRCALTQAMLDARWTPELRGRLELRFADAGASKDWAKIGGRLDDYAAAWHEAQRSLCAGELPSELDPLADACLETRASELQAVTDVLLETTDDHLALVGHALTSELGKPQDCRDDRWLRAMPSPPKDAGVAASVQALRLELTRAKALLRAGRYNDAERIGKACETQALALGYDPLSAEAYLFLSALYVRLGKTQAARDTLVKTARFTEASDHDWVRLETRVLDAKLLGFDMVDSTELLESQIQGLTESLPGTDRLAAKADVYLALKEIAHGELEKARDKALAGLQVLRSEDADTTYATAVATLALTLLGRYAEAHEIINETLQTTDNRHPDAMFAFGIGGMLHMFEGDDERAVELFTRAQAIDDALGGQQTFQRGTALAYQATSLDRLGRFDDAIASYEDGITLILETHGKDHPLLARVNLQLGTTHLRAGNYEQAEAAFEESQRIWSGSHAPHSRALSQPLTGIARVRLEQGENEEALDLLEQALPKLEEVSGHPWEAALTKFYTAVALAKTRGDLDRARTLAREAAELLDGGDGQTVGPGFDPLREEIAAWRERHGE</sequence>
<comment type="caution">
    <text evidence="8">The sequence shown here is derived from an EMBL/GenBank/DDBJ whole genome shotgun (WGS) entry which is preliminary data.</text>
</comment>
<dbReference type="Pfam" id="PF00069">
    <property type="entry name" value="Pkinase"/>
    <property type="match status" value="1"/>
</dbReference>
<dbReference type="eggNOG" id="COG0515">
    <property type="taxonomic scope" value="Bacteria"/>
</dbReference>
<dbReference type="InterPro" id="IPR019734">
    <property type="entry name" value="TPR_rpt"/>
</dbReference>
<dbReference type="GO" id="GO:0005524">
    <property type="term" value="F:ATP binding"/>
    <property type="evidence" value="ECO:0007669"/>
    <property type="project" value="UniProtKB-UniRule"/>
</dbReference>
<dbReference type="InterPro" id="IPR011009">
    <property type="entry name" value="Kinase-like_dom_sf"/>
</dbReference>
<dbReference type="PANTHER" id="PTHR43289">
    <property type="entry name" value="MITOGEN-ACTIVATED PROTEIN KINASE KINASE KINASE 20-RELATED"/>
    <property type="match status" value="1"/>
</dbReference>
<dbReference type="Gene3D" id="1.10.510.10">
    <property type="entry name" value="Transferase(Phosphotransferase) domain 1"/>
    <property type="match status" value="1"/>
</dbReference>